<reference evidence="1 3" key="2">
    <citation type="journal article" date="2021" name="Sci. Rep.">
        <title>The genome of the diatom Chaetoceros tenuissimus carries an ancient integrated fragment of an extant virus.</title>
        <authorList>
            <person name="Hongo Y."/>
            <person name="Kimura K."/>
            <person name="Takaki Y."/>
            <person name="Yoshida Y."/>
            <person name="Baba S."/>
            <person name="Kobayashi G."/>
            <person name="Nagasaki K."/>
            <person name="Hano T."/>
            <person name="Tomaru Y."/>
        </authorList>
    </citation>
    <scope>NUCLEOTIDE SEQUENCE [LARGE SCALE GENOMIC DNA]</scope>
    <source>
        <strain evidence="1 3">NIES-3715</strain>
    </source>
</reference>
<evidence type="ECO:0000313" key="1">
    <source>
        <dbReference type="EMBL" id="GFH44698.1"/>
    </source>
</evidence>
<reference evidence="1" key="1">
    <citation type="submission" date="2020-02" db="EMBL/GenBank/DDBJ databases">
        <authorList>
            <person name="Hongo Y."/>
            <person name="Kimura K."/>
            <person name="Takaki Y."/>
            <person name="Tomaru Y."/>
        </authorList>
    </citation>
    <scope>NUCLEOTIDE SEQUENCE</scope>
    <source>
        <strain evidence="1">NIES-3715</strain>
    </source>
</reference>
<keyword evidence="3" id="KW-1185">Reference proteome</keyword>
<gene>
    <name evidence="1" type="ORF">CTEN210_01172</name>
    <name evidence="2" type="ORF">CTEN210_12763</name>
</gene>
<name>A0AAD3CFJ3_9STRA</name>
<organism evidence="1 3">
    <name type="scientific">Chaetoceros tenuissimus</name>
    <dbReference type="NCBI Taxonomy" id="426638"/>
    <lineage>
        <taxon>Eukaryota</taxon>
        <taxon>Sar</taxon>
        <taxon>Stramenopiles</taxon>
        <taxon>Ochrophyta</taxon>
        <taxon>Bacillariophyta</taxon>
        <taxon>Coscinodiscophyceae</taxon>
        <taxon>Chaetocerotophycidae</taxon>
        <taxon>Chaetocerotales</taxon>
        <taxon>Chaetocerotaceae</taxon>
        <taxon>Chaetoceros</taxon>
    </lineage>
</organism>
<proteinExistence type="predicted"/>
<evidence type="ECO:0000313" key="2">
    <source>
        <dbReference type="EMBL" id="GFH56287.1"/>
    </source>
</evidence>
<comment type="caution">
    <text evidence="1">The sequence shown here is derived from an EMBL/GenBank/DDBJ whole genome shotgun (WGS) entry which is preliminary data.</text>
</comment>
<dbReference type="EMBL" id="BLLK01000051">
    <property type="protein sequence ID" value="GFH56287.1"/>
    <property type="molecule type" value="Genomic_DNA"/>
</dbReference>
<evidence type="ECO:0000313" key="3">
    <source>
        <dbReference type="Proteomes" id="UP001054902"/>
    </source>
</evidence>
<dbReference type="Proteomes" id="UP001054902">
    <property type="component" value="Unassembled WGS sequence"/>
</dbReference>
<accession>A0AAD3CFJ3</accession>
<dbReference type="AlphaFoldDB" id="A0AAD3CFJ3"/>
<sequence length="512" mass="58051">MNTDAAKKQPISRKSMLVNQGWKQTDSSAFTPLARDVGYVDQSGNLYAGGHGLPVPATAITDVASGLDEPKGEFNVDGFDTQYMNPVGNVVSKEKSVMDGSFSLQVPPPLPNTVCFVGGRTTPSNAVTSGRNTPATPAVSTLTNVTQINKHNASYVELMRLQRGLAEGDARFKDISNKTSSFNKALWLHVWPYTKLILVPDFSFKNPDFVGEMFERATVTNNCAIQMCEGCLEYLSVELGLPLLGRDSLSVTNLVTFWQTHGRTVKKTFVNIRNSVVDGMKASFVQDYLLQKTEFVDYVKNMGAECPEFDEAKTEFQNFLIYTQYKWNKGESLTNYRSDFTDEKLGEIAKKAYVYFLECFACKTVRKRVFCEQKKRMKISEILTVSDEAFAYVVVELGFQLWSKAGRKEIVISKESRHRPKFREDHEPIGAKLCSTKSIYDTLTCATYYNRKYEEVENSRILDESVKFEDDYLYKNKSQVKSRKRQRSTFSGRVESGYYIAVQGMKQKRRYV</sequence>
<dbReference type="EMBL" id="BLLK01000020">
    <property type="protein sequence ID" value="GFH44698.1"/>
    <property type="molecule type" value="Genomic_DNA"/>
</dbReference>
<protein>
    <submittedName>
        <fullName evidence="1">Uncharacterized protein</fullName>
    </submittedName>
</protein>